<protein>
    <submittedName>
        <fullName evidence="3">Type IV secretion protein Rhs</fullName>
    </submittedName>
</protein>
<organism evidence="3 4">
    <name type="scientific">Herbaspirillum robiniae</name>
    <dbReference type="NCBI Taxonomy" id="2014887"/>
    <lineage>
        <taxon>Bacteria</taxon>
        <taxon>Pseudomonadati</taxon>
        <taxon>Pseudomonadota</taxon>
        <taxon>Betaproteobacteria</taxon>
        <taxon>Burkholderiales</taxon>
        <taxon>Oxalobacteraceae</taxon>
        <taxon>Herbaspirillum</taxon>
    </lineage>
</organism>
<dbReference type="NCBIfam" id="TIGR01646">
    <property type="entry name" value="vgr_GE"/>
    <property type="match status" value="1"/>
</dbReference>
<dbReference type="AlphaFoldDB" id="A0A246WKL2"/>
<dbReference type="InterPro" id="IPR017847">
    <property type="entry name" value="T6SS_RhsGE_Vgr_subset"/>
</dbReference>
<evidence type="ECO:0000313" key="3">
    <source>
        <dbReference type="EMBL" id="OWY26789.1"/>
    </source>
</evidence>
<dbReference type="NCBIfam" id="TIGR03361">
    <property type="entry name" value="VI_Rhs_Vgr"/>
    <property type="match status" value="1"/>
</dbReference>
<dbReference type="RefSeq" id="WP_088752539.1">
    <property type="nucleotide sequence ID" value="NZ_NJGU01000015.1"/>
</dbReference>
<evidence type="ECO:0000256" key="1">
    <source>
        <dbReference type="ARBA" id="ARBA00005558"/>
    </source>
</evidence>
<comment type="similarity">
    <text evidence="1">Belongs to the VgrG protein family.</text>
</comment>
<dbReference type="SUPFAM" id="SSF69279">
    <property type="entry name" value="Phage tail proteins"/>
    <property type="match status" value="2"/>
</dbReference>
<comment type="caution">
    <text evidence="3">The sequence shown here is derived from an EMBL/GenBank/DDBJ whole genome shotgun (WGS) entry which is preliminary data.</text>
</comment>
<gene>
    <name evidence="3" type="ORF">CEJ42_21870</name>
</gene>
<reference evidence="3 4" key="1">
    <citation type="submission" date="2017-06" db="EMBL/GenBank/DDBJ databases">
        <title>Herbaspirillum phytohormonus sp. nov., isolated from the root nodule of Robinia pseudoacacia in lead-zinc mine.</title>
        <authorList>
            <person name="Fan M."/>
            <person name="Lin Y."/>
        </authorList>
    </citation>
    <scope>NUCLEOTIDE SEQUENCE [LARGE SCALE GENOMIC DNA]</scope>
    <source>
        <strain evidence="3 4">HZ10</strain>
    </source>
</reference>
<dbReference type="Gene3D" id="2.40.50.230">
    <property type="entry name" value="Gp5 N-terminal domain"/>
    <property type="match status" value="1"/>
</dbReference>
<dbReference type="Pfam" id="PF05954">
    <property type="entry name" value="Phage_GPD"/>
    <property type="match status" value="1"/>
</dbReference>
<feature type="domain" description="Gp5/Type VI secretion system Vgr protein OB-fold" evidence="2">
    <location>
        <begin position="404"/>
        <end position="466"/>
    </location>
</feature>
<dbReference type="InterPro" id="IPR037026">
    <property type="entry name" value="Vgr_OB-fold_dom_sf"/>
</dbReference>
<accession>A0A246WKL2</accession>
<evidence type="ECO:0000313" key="4">
    <source>
        <dbReference type="Proteomes" id="UP000197596"/>
    </source>
</evidence>
<dbReference type="InterPro" id="IPR006531">
    <property type="entry name" value="Gp5/Vgr_OB"/>
</dbReference>
<evidence type="ECO:0000259" key="2">
    <source>
        <dbReference type="Pfam" id="PF04717"/>
    </source>
</evidence>
<sequence length="968" mass="104675">MASLTHKIAANRRFEFSSSAYGGDNPFDLVSMEGYEAISQPFRFELILVSDNAEIDFDAMLRQPASMRIYAPDGASHVPYHGILAAFEQLHRADGYVFYRAVLVPRLWRLSLFRVSDVYLDERDITGIIEGVLKGSRFSSDDYQMSTNGSYRKRSFVCQYEESNLAFISRWMEKEGMHYYFDHDGAAEKLAVVDRKESLPAKALAVNYRPVDELDTGAAADSVQAFVYRQKPLPHRVLLQEYNYRKAHLDLAAEAVVDEQGVGDVMIYGENFRDEEEGKRYASLRAEEIICGARVYSGESTAVGLRTGHFMELAGHYRSSFNARYLVTEMRHQGSQAGALLAGIRSPYSDEGKTTHYSNSFQAIPANVQFRAERVTPWPRVAGTMNAKVDSEGLGEMAEMDEFGQYKVQLPFDRPGKNANKGSARVRMASPYSGSDHGMHFPLYKGAEVLLTFTDGDPDQPVIVGTVPNSENLSIVSNRNADRNGISTKGGNQMYMSDAKGKEAMWLHSPFHNSSIGIGSTDPRGGGSLAFLTTGSSESITVGNKFDASLASSSSLSVGTSTSLSAALSTSVSAGYAFDISLGSSFSWKPYGKAYGLIEDGGTTFQDKGEFKAGNDMIFTAGHQDVARAAGLQKLNSDLKKMAGWNLGVNLAVAVAAGVSLGTRGSDQEQSDADYLKQKKDDATKVAEKKAEFKAKNSSLSDEDAQALAERAVSAESYQPSTGSQPFMKGDKRYTAIGLSAANTLAASLTTGVMFAQIKKLTEKFGKQYEFLKPVGIMKMDKTGLLAAADFGSPRKRSALSLTTNGFFLGFREKGRHLDSKDDVATTDDVLRNSADSKARTVAMWSAGGELKMRAADSVNIGVVDTSLKINGDELVATVEKKVAVTAKEKLAFAVDSSSITMMGDSLEMACGGSGVVAEKESLFLCGPGTASIKIERAKVLLAAPNEAGLMEASAVGFKIDGSLVKLG</sequence>
<dbReference type="EMBL" id="NJGU01000015">
    <property type="protein sequence ID" value="OWY26789.1"/>
    <property type="molecule type" value="Genomic_DNA"/>
</dbReference>
<dbReference type="Proteomes" id="UP000197596">
    <property type="component" value="Unassembled WGS sequence"/>
</dbReference>
<proteinExistence type="inferred from homology"/>
<dbReference type="SUPFAM" id="SSF69349">
    <property type="entry name" value="Phage fibre proteins"/>
    <property type="match status" value="1"/>
</dbReference>
<dbReference type="Gene3D" id="2.30.110.50">
    <property type="match status" value="1"/>
</dbReference>
<dbReference type="SUPFAM" id="SSF69255">
    <property type="entry name" value="gp5 N-terminal domain-like"/>
    <property type="match status" value="1"/>
</dbReference>
<dbReference type="InterPro" id="IPR006533">
    <property type="entry name" value="T6SS_Vgr_RhsGE"/>
</dbReference>
<dbReference type="Gene3D" id="4.10.220.110">
    <property type="match status" value="1"/>
</dbReference>
<dbReference type="Gene3D" id="3.55.50.10">
    <property type="entry name" value="Baseplate protein-like domains"/>
    <property type="match status" value="1"/>
</dbReference>
<name>A0A246WKL2_9BURK</name>
<dbReference type="Pfam" id="PF04717">
    <property type="entry name" value="Phage_base_V"/>
    <property type="match status" value="1"/>
</dbReference>